<evidence type="ECO:0000256" key="1">
    <source>
        <dbReference type="SAM" id="MobiDB-lite"/>
    </source>
</evidence>
<sequence>MNKYIPMLCLAAVLMAGCSSNTPQQIAESGENSSPFPAVIEPHNPEQAEDSGDVVVLLGEMRNRDTWKNFMKNVKRHQPDQVRVTTYTIEGGPIIHELIYDGRVIQTTYDNSRDMYGSDETEKTNTCKGIGTTKDKPWRTFYILTGCEKENIFSIPSS</sequence>
<evidence type="ECO:0000313" key="3">
    <source>
        <dbReference type="EMBL" id="XCP93714.1"/>
    </source>
</evidence>
<proteinExistence type="predicted"/>
<feature type="signal peptide" evidence="2">
    <location>
        <begin position="1"/>
        <end position="21"/>
    </location>
</feature>
<protein>
    <submittedName>
        <fullName evidence="3">DUF4362 domain-containing protein</fullName>
    </submittedName>
</protein>
<dbReference type="AlphaFoldDB" id="A0AAU8NB36"/>
<evidence type="ECO:0000256" key="2">
    <source>
        <dbReference type="SAM" id="SignalP"/>
    </source>
</evidence>
<dbReference type="RefSeq" id="WP_366290685.1">
    <property type="nucleotide sequence ID" value="NZ_CP159992.1"/>
</dbReference>
<feature type="compositionally biased region" description="Polar residues" evidence="1">
    <location>
        <begin position="22"/>
        <end position="35"/>
    </location>
</feature>
<dbReference type="PROSITE" id="PS51257">
    <property type="entry name" value="PROKAR_LIPOPROTEIN"/>
    <property type="match status" value="1"/>
</dbReference>
<dbReference type="InterPro" id="IPR025372">
    <property type="entry name" value="DUF4362"/>
</dbReference>
<keyword evidence="2" id="KW-0732">Signal</keyword>
<gene>
    <name evidence="3" type="ORF">ABXS70_21275</name>
</gene>
<feature type="chain" id="PRO_5043313963" evidence="2">
    <location>
        <begin position="22"/>
        <end position="158"/>
    </location>
</feature>
<accession>A0AAU8NB36</accession>
<name>A0AAU8NB36_9BACL</name>
<organism evidence="3">
    <name type="scientific">Paenibacillus sp. AN1007</name>
    <dbReference type="NCBI Taxonomy" id="3151385"/>
    <lineage>
        <taxon>Bacteria</taxon>
        <taxon>Bacillati</taxon>
        <taxon>Bacillota</taxon>
        <taxon>Bacilli</taxon>
        <taxon>Bacillales</taxon>
        <taxon>Paenibacillaceae</taxon>
        <taxon>Paenibacillus</taxon>
    </lineage>
</organism>
<feature type="region of interest" description="Disordered" evidence="1">
    <location>
        <begin position="22"/>
        <end position="49"/>
    </location>
</feature>
<dbReference type="Pfam" id="PF14275">
    <property type="entry name" value="DUF4362"/>
    <property type="match status" value="1"/>
</dbReference>
<reference evidence="3" key="1">
    <citation type="submission" date="2024-05" db="EMBL/GenBank/DDBJ databases">
        <title>Draft genome assemblies of 36 bacteria isolated from hibernating arctic ground squirrels.</title>
        <authorList>
            <person name="McKee H."/>
            <person name="Mullen L."/>
            <person name="Drown D.M."/>
            <person name="Duddleston K.N."/>
        </authorList>
    </citation>
    <scope>NUCLEOTIDE SEQUENCE</scope>
    <source>
        <strain evidence="3">AN1007</strain>
    </source>
</reference>
<dbReference type="EMBL" id="CP159992">
    <property type="protein sequence ID" value="XCP93714.1"/>
    <property type="molecule type" value="Genomic_DNA"/>
</dbReference>